<feature type="transmembrane region" description="Helical" evidence="1">
    <location>
        <begin position="56"/>
        <end position="76"/>
    </location>
</feature>
<evidence type="ECO:0000256" key="1">
    <source>
        <dbReference type="SAM" id="Phobius"/>
    </source>
</evidence>
<feature type="transmembrane region" description="Helical" evidence="1">
    <location>
        <begin position="149"/>
        <end position="170"/>
    </location>
</feature>
<feature type="non-terminal residue" evidence="2">
    <location>
        <position position="1"/>
    </location>
</feature>
<organism evidence="2">
    <name type="scientific">marine sediment metagenome</name>
    <dbReference type="NCBI Taxonomy" id="412755"/>
    <lineage>
        <taxon>unclassified sequences</taxon>
        <taxon>metagenomes</taxon>
        <taxon>ecological metagenomes</taxon>
    </lineage>
</organism>
<comment type="caution">
    <text evidence="2">The sequence shown here is derived from an EMBL/GenBank/DDBJ whole genome shotgun (WGS) entry which is preliminary data.</text>
</comment>
<keyword evidence="1" id="KW-0812">Transmembrane</keyword>
<protein>
    <submittedName>
        <fullName evidence="2">Uncharacterized protein</fullName>
    </submittedName>
</protein>
<gene>
    <name evidence="2" type="ORF">S01H1_25371</name>
</gene>
<proteinExistence type="predicted"/>
<dbReference type="EMBL" id="BARS01015319">
    <property type="protein sequence ID" value="GAF89126.1"/>
    <property type="molecule type" value="Genomic_DNA"/>
</dbReference>
<reference evidence="2" key="1">
    <citation type="journal article" date="2014" name="Front. Microbiol.">
        <title>High frequency of phylogenetically diverse reductive dehalogenase-homologous genes in deep subseafloor sedimentary metagenomes.</title>
        <authorList>
            <person name="Kawai M."/>
            <person name="Futagami T."/>
            <person name="Toyoda A."/>
            <person name="Takaki Y."/>
            <person name="Nishi S."/>
            <person name="Hori S."/>
            <person name="Arai W."/>
            <person name="Tsubouchi T."/>
            <person name="Morono Y."/>
            <person name="Uchiyama I."/>
            <person name="Ito T."/>
            <person name="Fujiyama A."/>
            <person name="Inagaki F."/>
            <person name="Takami H."/>
        </authorList>
    </citation>
    <scope>NUCLEOTIDE SEQUENCE</scope>
    <source>
        <strain evidence="2">Expedition CK06-06</strain>
    </source>
</reference>
<name>X0TPE3_9ZZZZ</name>
<sequence>NSPLSALARGRFRLENDGLARGAEYARLLGIAIAPCAIGAAELIRREGIALFDRSHAGQLAFVLLLPALWIVKLALAETFRRPQTALVPWLKSPRAREVLTLVLAVVALALIPRLLWLAVLPGLWLVLSVLDLAGDQRHSEFSKDVRSGWSYSPAIAAGSLVAVACVTVLSQ</sequence>
<dbReference type="AlphaFoldDB" id="X0TPE3"/>
<feature type="transmembrane region" description="Helical" evidence="1">
    <location>
        <begin position="99"/>
        <end position="128"/>
    </location>
</feature>
<accession>X0TPE3</accession>
<keyword evidence="1" id="KW-1133">Transmembrane helix</keyword>
<keyword evidence="1" id="KW-0472">Membrane</keyword>
<evidence type="ECO:0000313" key="2">
    <source>
        <dbReference type="EMBL" id="GAF89126.1"/>
    </source>
</evidence>